<comment type="caution">
    <text evidence="2">The sequence shown here is derived from an EMBL/GenBank/DDBJ whole genome shotgun (WGS) entry which is preliminary data.</text>
</comment>
<reference evidence="2 3" key="1">
    <citation type="submission" date="2018-07" db="EMBL/GenBank/DDBJ databases">
        <title>Streptomyces species from bats.</title>
        <authorList>
            <person name="Dunlap C."/>
        </authorList>
    </citation>
    <scope>NUCLEOTIDE SEQUENCE [LARGE SCALE GENOMIC DNA]</scope>
    <source>
        <strain evidence="2 3">AC230</strain>
    </source>
</reference>
<dbReference type="Pfam" id="PF04149">
    <property type="entry name" value="DUF397"/>
    <property type="match status" value="1"/>
</dbReference>
<dbReference type="AlphaFoldDB" id="A0A370BC17"/>
<sequence>MNTPDLSAAHWEKSSYSNGQEGQCVEFARNLAATSGIVPVRDSKTPTGPVLTPTPAAWTDFVAFAAR</sequence>
<name>A0A370BC17_9ACTN</name>
<evidence type="ECO:0000313" key="2">
    <source>
        <dbReference type="EMBL" id="RDG39328.1"/>
    </source>
</evidence>
<dbReference type="Proteomes" id="UP000253741">
    <property type="component" value="Unassembled WGS sequence"/>
</dbReference>
<keyword evidence="3" id="KW-1185">Reference proteome</keyword>
<evidence type="ECO:0000313" key="3">
    <source>
        <dbReference type="Proteomes" id="UP000253741"/>
    </source>
</evidence>
<evidence type="ECO:0000259" key="1">
    <source>
        <dbReference type="Pfam" id="PF04149"/>
    </source>
</evidence>
<organism evidence="2 3">
    <name type="scientific">Streptomyces corynorhini</name>
    <dbReference type="NCBI Taxonomy" id="2282652"/>
    <lineage>
        <taxon>Bacteria</taxon>
        <taxon>Bacillati</taxon>
        <taxon>Actinomycetota</taxon>
        <taxon>Actinomycetes</taxon>
        <taxon>Kitasatosporales</taxon>
        <taxon>Streptomycetaceae</taxon>
        <taxon>Streptomyces</taxon>
    </lineage>
</organism>
<protein>
    <submittedName>
        <fullName evidence="2">DUF397 domain-containing protein</fullName>
    </submittedName>
</protein>
<gene>
    <name evidence="2" type="ORF">DVH02_04485</name>
</gene>
<dbReference type="OrthoDB" id="4570646at2"/>
<feature type="domain" description="DUF397" evidence="1">
    <location>
        <begin position="9"/>
        <end position="65"/>
    </location>
</feature>
<dbReference type="InterPro" id="IPR007278">
    <property type="entry name" value="DUF397"/>
</dbReference>
<proteinExistence type="predicted"/>
<dbReference type="RefSeq" id="WP_114622356.1">
    <property type="nucleotide sequence ID" value="NZ_QQNA01000025.1"/>
</dbReference>
<dbReference type="EMBL" id="QQNA01000025">
    <property type="protein sequence ID" value="RDG39328.1"/>
    <property type="molecule type" value="Genomic_DNA"/>
</dbReference>
<accession>A0A370BC17</accession>